<dbReference type="PROSITE" id="PS50089">
    <property type="entry name" value="ZF_RING_2"/>
    <property type="match status" value="1"/>
</dbReference>
<dbReference type="Proteomes" id="UP000008281">
    <property type="component" value="Unassembled WGS sequence"/>
</dbReference>
<evidence type="ECO:0000256" key="1">
    <source>
        <dbReference type="ARBA" id="ARBA00022723"/>
    </source>
</evidence>
<organism evidence="8">
    <name type="scientific">Caenorhabditis remanei</name>
    <name type="common">Caenorhabditis vulgaris</name>
    <dbReference type="NCBI Taxonomy" id="31234"/>
    <lineage>
        <taxon>Eukaryota</taxon>
        <taxon>Metazoa</taxon>
        <taxon>Ecdysozoa</taxon>
        <taxon>Nematoda</taxon>
        <taxon>Chromadorea</taxon>
        <taxon>Rhabditida</taxon>
        <taxon>Rhabditina</taxon>
        <taxon>Rhabditomorpha</taxon>
        <taxon>Rhabditoidea</taxon>
        <taxon>Rhabditidae</taxon>
        <taxon>Peloderinae</taxon>
        <taxon>Caenorhabditis</taxon>
    </lineage>
</organism>
<dbReference type="PANTHER" id="PTHR47156:SF7">
    <property type="entry name" value="RING-TYPE DOMAIN-CONTAINING PROTEIN"/>
    <property type="match status" value="1"/>
</dbReference>
<evidence type="ECO:0000256" key="5">
    <source>
        <dbReference type="SAM" id="Phobius"/>
    </source>
</evidence>
<dbReference type="SUPFAM" id="SSF57850">
    <property type="entry name" value="RING/U-box"/>
    <property type="match status" value="1"/>
</dbReference>
<keyword evidence="5" id="KW-1133">Transmembrane helix</keyword>
<accession>E3NBM8</accession>
<dbReference type="InterPro" id="IPR017907">
    <property type="entry name" value="Znf_RING_CS"/>
</dbReference>
<evidence type="ECO:0000259" key="6">
    <source>
        <dbReference type="PROSITE" id="PS50089"/>
    </source>
</evidence>
<dbReference type="InterPro" id="IPR052667">
    <property type="entry name" value="E3_ubiquitin-ligase_RING"/>
</dbReference>
<evidence type="ECO:0000256" key="3">
    <source>
        <dbReference type="ARBA" id="ARBA00022833"/>
    </source>
</evidence>
<feature type="domain" description="RING-type" evidence="6">
    <location>
        <begin position="71"/>
        <end position="117"/>
    </location>
</feature>
<keyword evidence="5" id="KW-0812">Transmembrane</keyword>
<dbReference type="OrthoDB" id="5828209at2759"/>
<evidence type="ECO:0000256" key="4">
    <source>
        <dbReference type="PROSITE-ProRule" id="PRU00175"/>
    </source>
</evidence>
<keyword evidence="2 4" id="KW-0863">Zinc-finger</keyword>
<sequence length="143" mass="16152">MCSALALRANNSKLKLWSFIFACVGLTVTGFAPRIAVFIWEIPPQLIILRLKRVTSRPGSTRFGSVCKFKCDDCFLEYTDILIPRVLKDCGHTICEDCADELLAENYQRHLRCPVCNKVTLVYGTGKMLPRNYVITDLMAMAN</sequence>
<dbReference type="STRING" id="31234.E3NBM8"/>
<gene>
    <name evidence="7" type="ORF">CRE_10609</name>
</gene>
<evidence type="ECO:0000313" key="7">
    <source>
        <dbReference type="EMBL" id="EFO92030.1"/>
    </source>
</evidence>
<dbReference type="GO" id="GO:0008270">
    <property type="term" value="F:zinc ion binding"/>
    <property type="evidence" value="ECO:0007669"/>
    <property type="project" value="UniProtKB-KW"/>
</dbReference>
<evidence type="ECO:0000256" key="2">
    <source>
        <dbReference type="ARBA" id="ARBA00022771"/>
    </source>
</evidence>
<evidence type="ECO:0000313" key="8">
    <source>
        <dbReference type="Proteomes" id="UP000008281"/>
    </source>
</evidence>
<dbReference type="InParanoid" id="E3NBM8"/>
<dbReference type="InterPro" id="IPR013083">
    <property type="entry name" value="Znf_RING/FYVE/PHD"/>
</dbReference>
<keyword evidence="5" id="KW-0472">Membrane</keyword>
<dbReference type="Gene3D" id="3.30.40.10">
    <property type="entry name" value="Zinc/RING finger domain, C3HC4 (zinc finger)"/>
    <property type="match status" value="1"/>
</dbReference>
<keyword evidence="1" id="KW-0479">Metal-binding</keyword>
<reference evidence="7" key="1">
    <citation type="submission" date="2007-07" db="EMBL/GenBank/DDBJ databases">
        <title>PCAP assembly of the Caenorhabditis remanei genome.</title>
        <authorList>
            <consortium name="The Caenorhabditis remanei Sequencing Consortium"/>
            <person name="Wilson R.K."/>
        </authorList>
    </citation>
    <scope>NUCLEOTIDE SEQUENCE [LARGE SCALE GENOMIC DNA]</scope>
    <source>
        <strain evidence="7">PB4641</strain>
    </source>
</reference>
<dbReference type="PROSITE" id="PS00518">
    <property type="entry name" value="ZF_RING_1"/>
    <property type="match status" value="1"/>
</dbReference>
<name>E3NBM8_CAERE</name>
<dbReference type="Pfam" id="PF14634">
    <property type="entry name" value="zf-RING_5"/>
    <property type="match status" value="1"/>
</dbReference>
<dbReference type="PANTHER" id="PTHR47156">
    <property type="entry name" value="PROTEIN CBG20824"/>
    <property type="match status" value="1"/>
</dbReference>
<dbReference type="InterPro" id="IPR001841">
    <property type="entry name" value="Znf_RING"/>
</dbReference>
<feature type="transmembrane region" description="Helical" evidence="5">
    <location>
        <begin position="16"/>
        <end position="40"/>
    </location>
</feature>
<dbReference type="AlphaFoldDB" id="E3NBM8"/>
<proteinExistence type="predicted"/>
<keyword evidence="3" id="KW-0862">Zinc</keyword>
<dbReference type="EMBL" id="DS268586">
    <property type="protein sequence ID" value="EFO92030.1"/>
    <property type="molecule type" value="Genomic_DNA"/>
</dbReference>
<dbReference type="HOGENOM" id="CLU_1808008_0_0_1"/>
<protein>
    <recommendedName>
        <fullName evidence="6">RING-type domain-containing protein</fullName>
    </recommendedName>
</protein>
<keyword evidence="8" id="KW-1185">Reference proteome</keyword>